<dbReference type="STRING" id="3088.A0A383W3J6"/>
<comment type="similarity">
    <text evidence="2 9">Belongs to the activator 1 large subunit family.</text>
</comment>
<dbReference type="PANTHER" id="PTHR23389:SF6">
    <property type="entry name" value="REPLICATION FACTOR C SUBUNIT 1"/>
    <property type="match status" value="1"/>
</dbReference>
<dbReference type="GO" id="GO:0003689">
    <property type="term" value="F:DNA clamp loader activity"/>
    <property type="evidence" value="ECO:0007669"/>
    <property type="project" value="UniProtKB-UniRule"/>
</dbReference>
<dbReference type="CDD" id="cd18140">
    <property type="entry name" value="HLD_clamp_RFC"/>
    <property type="match status" value="1"/>
</dbReference>
<dbReference type="SUPFAM" id="SSF52113">
    <property type="entry name" value="BRCT domain"/>
    <property type="match status" value="1"/>
</dbReference>
<dbReference type="FunFam" id="3.40.50.300:FF:000395">
    <property type="entry name" value="Replication factor C subunit 1"/>
    <property type="match status" value="1"/>
</dbReference>
<proteinExistence type="inferred from homology"/>
<feature type="compositionally biased region" description="Basic and acidic residues" evidence="10">
    <location>
        <begin position="1040"/>
        <end position="1053"/>
    </location>
</feature>
<feature type="compositionally biased region" description="Gly residues" evidence="10">
    <location>
        <begin position="1061"/>
        <end position="1096"/>
    </location>
</feature>
<feature type="compositionally biased region" description="Low complexity" evidence="10">
    <location>
        <begin position="159"/>
        <end position="174"/>
    </location>
</feature>
<feature type="region of interest" description="Disordered" evidence="10">
    <location>
        <begin position="1021"/>
        <end position="1104"/>
    </location>
</feature>
<dbReference type="EMBL" id="FNXT01001119">
    <property type="protein sequence ID" value="SZX72237.1"/>
    <property type="molecule type" value="Genomic_DNA"/>
</dbReference>
<dbReference type="InterPro" id="IPR001357">
    <property type="entry name" value="BRCT_dom"/>
</dbReference>
<dbReference type="InterPro" id="IPR003959">
    <property type="entry name" value="ATPase_AAA_core"/>
</dbReference>
<evidence type="ECO:0000256" key="6">
    <source>
        <dbReference type="ARBA" id="ARBA00022741"/>
    </source>
</evidence>
<dbReference type="InterPro" id="IPR012178">
    <property type="entry name" value="RFC1"/>
</dbReference>
<dbReference type="Pfam" id="PF25361">
    <property type="entry name" value="AAA_lid_RFC1"/>
    <property type="match status" value="1"/>
</dbReference>
<dbReference type="PIRSF" id="PIRSF036578">
    <property type="entry name" value="RFC1"/>
    <property type="match status" value="1"/>
</dbReference>
<evidence type="ECO:0000256" key="2">
    <source>
        <dbReference type="ARBA" id="ARBA00006116"/>
    </source>
</evidence>
<dbReference type="SUPFAM" id="SSF52540">
    <property type="entry name" value="P-loop containing nucleoside triphosphate hydrolases"/>
    <property type="match status" value="1"/>
</dbReference>
<dbReference type="InterPro" id="IPR036420">
    <property type="entry name" value="BRCT_dom_sf"/>
</dbReference>
<dbReference type="Gene3D" id="1.20.272.10">
    <property type="match status" value="1"/>
</dbReference>
<dbReference type="GO" id="GO:0016887">
    <property type="term" value="F:ATP hydrolysis activity"/>
    <property type="evidence" value="ECO:0007669"/>
    <property type="project" value="InterPro"/>
</dbReference>
<evidence type="ECO:0000256" key="4">
    <source>
        <dbReference type="ARBA" id="ARBA00020401"/>
    </source>
</evidence>
<dbReference type="SMART" id="SM00382">
    <property type="entry name" value="AAA"/>
    <property type="match status" value="1"/>
</dbReference>
<keyword evidence="13" id="KW-1185">Reference proteome</keyword>
<dbReference type="SUPFAM" id="SSF48019">
    <property type="entry name" value="post-AAA+ oligomerization domain-like"/>
    <property type="match status" value="1"/>
</dbReference>
<feature type="region of interest" description="Disordered" evidence="10">
    <location>
        <begin position="976"/>
        <end position="1004"/>
    </location>
</feature>
<feature type="compositionally biased region" description="Acidic residues" evidence="10">
    <location>
        <begin position="100"/>
        <end position="134"/>
    </location>
</feature>
<evidence type="ECO:0000256" key="10">
    <source>
        <dbReference type="SAM" id="MobiDB-lite"/>
    </source>
</evidence>
<dbReference type="Pfam" id="PF00004">
    <property type="entry name" value="AAA"/>
    <property type="match status" value="1"/>
</dbReference>
<dbReference type="Proteomes" id="UP000256970">
    <property type="component" value="Unassembled WGS sequence"/>
</dbReference>
<dbReference type="GO" id="GO:0003677">
    <property type="term" value="F:DNA binding"/>
    <property type="evidence" value="ECO:0007669"/>
    <property type="project" value="InterPro"/>
</dbReference>
<keyword evidence="7 9" id="KW-0067">ATP-binding</keyword>
<dbReference type="SMART" id="SM00292">
    <property type="entry name" value="BRCT"/>
    <property type="match status" value="1"/>
</dbReference>
<gene>
    <name evidence="12" type="ORF">BQ4739_LOCUS12428</name>
</gene>
<feature type="compositionally biased region" description="Low complexity" evidence="10">
    <location>
        <begin position="370"/>
        <end position="399"/>
    </location>
</feature>
<feature type="domain" description="BRCT" evidence="11">
    <location>
        <begin position="282"/>
        <end position="342"/>
    </location>
</feature>
<protein>
    <recommendedName>
        <fullName evidence="4 9">Replication factor C subunit 1</fullName>
    </recommendedName>
</protein>
<dbReference type="CDD" id="cd00009">
    <property type="entry name" value="AAA"/>
    <property type="match status" value="1"/>
</dbReference>
<sequence>MDIRKFFQAAGVKPGAATQKKEKKQEASQPQAAAAAAAAAPAKAKPKSKSTPSPAKRSAGKAAAGKAAAAAATPAASGGGSARKRKKKDADSDSDVVLVSDDDDDDDDDVMSLDAEDDASDDDDFVDLEDEDDDAAAKPKPAKRAKPSTPAATKSAGSTPGRKGAAAAAAPKGKAAGGRGKATKHEMVIEKGSQEGSEKKRKVPGSMAGQAAPVAPKSAKKEKAEKAQLSPEAAAAVAAVDAAAKALPELQPDELVFMKNEAFGGAVDMEPSAPGSKTVPAGHPDAFTGKVFVFSGVLPSLYREQATDLVAAHGGRSTKDVSGKSSFLVVGNNCSRRKFDKAIEKHCKVIDEDGFLALVGASKPPAAAAAAAAATQQQPSQGQQQQQQQGSAAAAAAPSGGAGAGSGRGAAVKAVAAAGFYGTPAGAGSGGAAAAAAAGAGPSSSRAAAAQAPRGGTASEQLWVDKYKPRNAQELVGNPGLVSTIKQWLFQWDAVHLHGATPEQPSGGGGGKPKDMGKKAVLLSGPPGIGKTSSAHIIARELGFQVVEVNASDTRSKSDAKAGGGMAGKLSNVVREMVTSTALAAASGVKRRQVLVMDEVDGMSGGDRGGVADLIATIKMSRIPIICICNDKYSQKLRSLRSHCLELDYRKPTWQQISSRMSHVCRQEGLAVNEATLRTLIEGAQGDLRLILGQLQMARLRSQSLDFTAAKAMGAGGKDADMSPFSAAGKLLEARGAGRPPSVGELTELAFADADLVPLLVAENYVNHRPDIVPPGNLALRLRALAKAADAISAGDVVNVSVRRYGNWGLMPFGALLGCVVPAAYMHGPRETFEMYENNFTRFSAWFGNNSHQGKQKRLLAELSCNMAAAESGATCSRGSVRLDYLPALRTVLTRPLVADGEEAIPRIISTMQDYCINREQWDFVLDITKCKSKAPWAADPTEGLGSKVKSAFTRKFNQQGLVPRTNTMVADIVKGRKGKAKAGNTAAGNGGGEGDELAGEGLAGDAEGGAALAEEAGVPGDVQVKSEEEDEDELSPEQLADRMKGEGIKFELKAPAASGKAGGPSGRGRGGGRSGRGGSGRGGAASGGRGPASGRGRGRGRGK</sequence>
<evidence type="ECO:0000256" key="1">
    <source>
        <dbReference type="ARBA" id="ARBA00004123"/>
    </source>
</evidence>
<name>A0A383W3J6_TETOB</name>
<dbReference type="InterPro" id="IPR013725">
    <property type="entry name" value="DNA_replication_fac_RFC1_C"/>
</dbReference>
<dbReference type="InterPro" id="IPR027417">
    <property type="entry name" value="P-loop_NTPase"/>
</dbReference>
<dbReference type="GO" id="GO:0006281">
    <property type="term" value="P:DNA repair"/>
    <property type="evidence" value="ECO:0007669"/>
    <property type="project" value="InterPro"/>
</dbReference>
<reference evidence="12 13" key="1">
    <citation type="submission" date="2016-10" db="EMBL/GenBank/DDBJ databases">
        <authorList>
            <person name="Cai Z."/>
        </authorList>
    </citation>
    <scope>NUCLEOTIDE SEQUENCE [LARGE SCALE GENOMIC DNA]</scope>
</reference>
<dbReference type="GO" id="GO:0006260">
    <property type="term" value="P:DNA replication"/>
    <property type="evidence" value="ECO:0007669"/>
    <property type="project" value="UniProtKB-KW"/>
</dbReference>
<dbReference type="InterPro" id="IPR047854">
    <property type="entry name" value="RFC_lid"/>
</dbReference>
<evidence type="ECO:0000313" key="13">
    <source>
        <dbReference type="Proteomes" id="UP000256970"/>
    </source>
</evidence>
<evidence type="ECO:0000259" key="11">
    <source>
        <dbReference type="PROSITE" id="PS50172"/>
    </source>
</evidence>
<comment type="subcellular location">
    <subcellularLocation>
        <location evidence="1 9">Nucleus</location>
    </subcellularLocation>
</comment>
<evidence type="ECO:0000256" key="9">
    <source>
        <dbReference type="PIRNR" id="PIRNR036578"/>
    </source>
</evidence>
<dbReference type="PANTHER" id="PTHR23389">
    <property type="entry name" value="CHROMOSOME TRANSMISSION FIDELITY FACTOR 18"/>
    <property type="match status" value="1"/>
</dbReference>
<keyword evidence="5 9" id="KW-0235">DNA replication</keyword>
<accession>A0A383W3J6</accession>
<dbReference type="AlphaFoldDB" id="A0A383W3J6"/>
<evidence type="ECO:0000256" key="7">
    <source>
        <dbReference type="ARBA" id="ARBA00022840"/>
    </source>
</evidence>
<organism evidence="12 13">
    <name type="scientific">Tetradesmus obliquus</name>
    <name type="common">Green alga</name>
    <name type="synonym">Acutodesmus obliquus</name>
    <dbReference type="NCBI Taxonomy" id="3088"/>
    <lineage>
        <taxon>Eukaryota</taxon>
        <taxon>Viridiplantae</taxon>
        <taxon>Chlorophyta</taxon>
        <taxon>core chlorophytes</taxon>
        <taxon>Chlorophyceae</taxon>
        <taxon>CS clade</taxon>
        <taxon>Sphaeropleales</taxon>
        <taxon>Scenedesmaceae</taxon>
        <taxon>Tetradesmus</taxon>
    </lineage>
</organism>
<evidence type="ECO:0000313" key="12">
    <source>
        <dbReference type="EMBL" id="SZX72237.1"/>
    </source>
</evidence>
<feature type="region of interest" description="Disordered" evidence="10">
    <location>
        <begin position="499"/>
        <end position="519"/>
    </location>
</feature>
<dbReference type="InterPro" id="IPR008921">
    <property type="entry name" value="DNA_pol3_clamp-load_cplx_C"/>
</dbReference>
<feature type="compositionally biased region" description="Low complexity" evidence="10">
    <location>
        <begin position="27"/>
        <end position="76"/>
    </location>
</feature>
<evidence type="ECO:0000256" key="3">
    <source>
        <dbReference type="ARBA" id="ARBA00011480"/>
    </source>
</evidence>
<feature type="compositionally biased region" description="Basic and acidic residues" evidence="10">
    <location>
        <begin position="183"/>
        <end position="198"/>
    </location>
</feature>
<dbReference type="GO" id="GO:0005634">
    <property type="term" value="C:nucleus"/>
    <property type="evidence" value="ECO:0007669"/>
    <property type="project" value="UniProtKB-SubCell"/>
</dbReference>
<keyword evidence="8 9" id="KW-0539">Nucleus</keyword>
<keyword evidence="6 9" id="KW-0547">Nucleotide-binding</keyword>
<dbReference type="GO" id="GO:0005524">
    <property type="term" value="F:ATP binding"/>
    <property type="evidence" value="ECO:0007669"/>
    <property type="project" value="UniProtKB-UniRule"/>
</dbReference>
<dbReference type="Pfam" id="PF08519">
    <property type="entry name" value="RFC1"/>
    <property type="match status" value="1"/>
</dbReference>
<dbReference type="Pfam" id="PF00533">
    <property type="entry name" value="BRCT"/>
    <property type="match status" value="1"/>
</dbReference>
<evidence type="ECO:0000256" key="8">
    <source>
        <dbReference type="ARBA" id="ARBA00023242"/>
    </source>
</evidence>
<feature type="region of interest" description="Disordered" evidence="10">
    <location>
        <begin position="1"/>
        <end position="227"/>
    </location>
</feature>
<dbReference type="PROSITE" id="PS50172">
    <property type="entry name" value="BRCT"/>
    <property type="match status" value="1"/>
</dbReference>
<dbReference type="InterPro" id="IPR003593">
    <property type="entry name" value="AAA+_ATPase"/>
</dbReference>
<comment type="subunit">
    <text evidence="3">Heterotetramer of subunits RFC2, RFC3, RFC4 and RFC5 that can form a complex with RFC1.</text>
</comment>
<dbReference type="Gene3D" id="3.40.50.300">
    <property type="entry name" value="P-loop containing nucleotide triphosphate hydrolases"/>
    <property type="match status" value="1"/>
</dbReference>
<feature type="region of interest" description="Disordered" evidence="10">
    <location>
        <begin position="370"/>
        <end position="407"/>
    </location>
</feature>
<dbReference type="Gene3D" id="3.40.50.10190">
    <property type="entry name" value="BRCT domain"/>
    <property type="match status" value="1"/>
</dbReference>
<evidence type="ECO:0000256" key="5">
    <source>
        <dbReference type="ARBA" id="ARBA00022705"/>
    </source>
</evidence>
<dbReference type="GO" id="GO:0005663">
    <property type="term" value="C:DNA replication factor C complex"/>
    <property type="evidence" value="ECO:0007669"/>
    <property type="project" value="InterPro"/>
</dbReference>
<dbReference type="Gene3D" id="1.10.8.60">
    <property type="match status" value="1"/>
</dbReference>